<proteinExistence type="predicted"/>
<evidence type="ECO:0000313" key="2">
    <source>
        <dbReference type="EMBL" id="MDY0748708.1"/>
    </source>
</evidence>
<dbReference type="Proteomes" id="UP001285263">
    <property type="component" value="Unassembled WGS sequence"/>
</dbReference>
<dbReference type="Pfam" id="PF13304">
    <property type="entry name" value="AAA_21"/>
    <property type="match status" value="1"/>
</dbReference>
<reference evidence="2 3" key="1">
    <citation type="submission" date="2023-11" db="EMBL/GenBank/DDBJ databases">
        <title>Paucibacter sp. nov., isolated from fresh soil in Korea.</title>
        <authorList>
            <person name="Le N.T.T."/>
        </authorList>
    </citation>
    <scope>NUCLEOTIDE SEQUENCE [LARGE SCALE GENOMIC DNA]</scope>
    <source>
        <strain evidence="2 3">R3-3</strain>
    </source>
</reference>
<dbReference type="EMBL" id="JAXCLA010000011">
    <property type="protein sequence ID" value="MDY0748708.1"/>
    <property type="molecule type" value="Genomic_DNA"/>
</dbReference>
<dbReference type="PANTHER" id="PTHR43581:SF2">
    <property type="entry name" value="EXCINUCLEASE ATPASE SUBUNIT"/>
    <property type="match status" value="1"/>
</dbReference>
<dbReference type="InterPro" id="IPR051396">
    <property type="entry name" value="Bact_Antivir_Def_Nuclease"/>
</dbReference>
<dbReference type="SMART" id="SM00382">
    <property type="entry name" value="AAA"/>
    <property type="match status" value="1"/>
</dbReference>
<dbReference type="RefSeq" id="WP_320426675.1">
    <property type="nucleotide sequence ID" value="NZ_JAXCLA010000011.1"/>
</dbReference>
<dbReference type="InterPro" id="IPR003593">
    <property type="entry name" value="AAA+_ATPase"/>
</dbReference>
<dbReference type="Gene3D" id="3.40.50.300">
    <property type="entry name" value="P-loop containing nucleotide triphosphate hydrolases"/>
    <property type="match status" value="1"/>
</dbReference>
<protein>
    <submittedName>
        <fullName evidence="2">AAA family ATPase</fullName>
    </submittedName>
</protein>
<organism evidence="2 3">
    <name type="scientific">Roseateles agri</name>
    <dbReference type="NCBI Taxonomy" id="3098619"/>
    <lineage>
        <taxon>Bacteria</taxon>
        <taxon>Pseudomonadati</taxon>
        <taxon>Pseudomonadota</taxon>
        <taxon>Betaproteobacteria</taxon>
        <taxon>Burkholderiales</taxon>
        <taxon>Sphaerotilaceae</taxon>
        <taxon>Roseateles</taxon>
    </lineage>
</organism>
<sequence>MPLTFKKLAVRERANVNVPDVFQLTPGDWDDYSFKTTFSMTVFLRGQKLELGTVKIGYMGQPHGWTRDLIPESFTHLPDGWFSLGQDVEYYQNLREKLPEQVRIELLTSLRDVVHDESLHARAEAESVFKNSLMRGVSNSVIQGQFKRVLRGEVELSDFKFTFNQQADDRHAAVRLQFDVTAASHPPTNIHVLIGRNGVGKTTLLNNMVGALIAHSPPTTPPSAFATQTPLPFLLDKDYFSSVISVSFSAFDPFIPPTDRQDRTEGPAYYYVGMKTIRAGESLEPSPPKTHSALVDEFVESFGLCMSQPEKRARFFRAVSRLESDTNFKEMGWAKLAEIEDSIQASAEAASMARRMSSGHSIVLLTMTKLVEMVEEKSLVLLDEPESHLHPPLLSAFTRALSELLSNRNGVAIVATHSPVVLQEVPKSCVWKLTRSRLEARSDRPARETFGENVGVLTREVFGLEVSKSGFHEMLDVAVSAGGTLDSISATFGGQLGDEAQAILLSMLREKSQGALS</sequence>
<dbReference type="InterPro" id="IPR027417">
    <property type="entry name" value="P-loop_NTPase"/>
</dbReference>
<gene>
    <name evidence="2" type="ORF">SNE35_29690</name>
</gene>
<comment type="caution">
    <text evidence="2">The sequence shown here is derived from an EMBL/GenBank/DDBJ whole genome shotgun (WGS) entry which is preliminary data.</text>
</comment>
<name>A0ABU5DQW7_9BURK</name>
<feature type="domain" description="AAA+ ATPase" evidence="1">
    <location>
        <begin position="187"/>
        <end position="437"/>
    </location>
</feature>
<evidence type="ECO:0000259" key="1">
    <source>
        <dbReference type="SMART" id="SM00382"/>
    </source>
</evidence>
<dbReference type="InterPro" id="IPR003959">
    <property type="entry name" value="ATPase_AAA_core"/>
</dbReference>
<keyword evidence="3" id="KW-1185">Reference proteome</keyword>
<dbReference type="SUPFAM" id="SSF52540">
    <property type="entry name" value="P-loop containing nucleoside triphosphate hydrolases"/>
    <property type="match status" value="1"/>
</dbReference>
<accession>A0ABU5DQW7</accession>
<dbReference type="PANTHER" id="PTHR43581">
    <property type="entry name" value="ATP/GTP PHOSPHATASE"/>
    <property type="match status" value="1"/>
</dbReference>
<evidence type="ECO:0000313" key="3">
    <source>
        <dbReference type="Proteomes" id="UP001285263"/>
    </source>
</evidence>